<proteinExistence type="predicted"/>
<sequence length="419" mass="46739">MAELCLMASNSYLSLPGPEQPITRVSKDNQHILPYYGQNQDLVKSGSFNLSVHQKLDWKPSNGLLHSNQFVWNSTDKRPVLLNVQDSTPNTILFSSGIAEQCIRREKIMKLLASGSPEVEGSLLDLSMLFDLWGPQPPIMDLPQQTFAPYSGWCFSDDEPRQSLIYPTWEFYFKKPQVDLVGDLVPHGQLSLNGTGIELKDILSIIDEMHLVKNSIKSSKQTMLVPYFERRRRGVSANTNRSKLETVKIAPVKSPGKVKDRTSNKKTSKKSSKERDLYSNSYLHACESLLSIMVNRKQQGRSAILSLKKSSPELPQLLTQFSASIAGTGIAILFSVVCKVTFGPVPFCASKVLTTGVGFGLVWLSWAVNKLRYTVTSISKNSGKLDMNEEEIMDNLDQTLKDVYFRAVALLAVAMLKLA</sequence>
<dbReference type="PANTHER" id="PTHR35095:SF1">
    <property type="entry name" value="OS05G0143300 PROTEIN"/>
    <property type="match status" value="1"/>
</dbReference>
<organism evidence="2 3">
    <name type="scientific">Forsythia ovata</name>
    <dbReference type="NCBI Taxonomy" id="205694"/>
    <lineage>
        <taxon>Eukaryota</taxon>
        <taxon>Viridiplantae</taxon>
        <taxon>Streptophyta</taxon>
        <taxon>Embryophyta</taxon>
        <taxon>Tracheophyta</taxon>
        <taxon>Spermatophyta</taxon>
        <taxon>Magnoliopsida</taxon>
        <taxon>eudicotyledons</taxon>
        <taxon>Gunneridae</taxon>
        <taxon>Pentapetalae</taxon>
        <taxon>asterids</taxon>
        <taxon>lamiids</taxon>
        <taxon>Lamiales</taxon>
        <taxon>Oleaceae</taxon>
        <taxon>Forsythieae</taxon>
        <taxon>Forsythia</taxon>
    </lineage>
</organism>
<name>A0ABD1VDD8_9LAMI</name>
<dbReference type="EMBL" id="JBFOLJ010000005">
    <property type="protein sequence ID" value="KAL2535361.1"/>
    <property type="molecule type" value="Genomic_DNA"/>
</dbReference>
<dbReference type="AlphaFoldDB" id="A0ABD1VDD8"/>
<accession>A0ABD1VDD8</accession>
<reference evidence="3" key="1">
    <citation type="submission" date="2024-07" db="EMBL/GenBank/DDBJ databases">
        <title>Two chromosome-level genome assemblies of Korean endemic species Abeliophyllum distichum and Forsythia ovata (Oleaceae).</title>
        <authorList>
            <person name="Jang H."/>
        </authorList>
    </citation>
    <scope>NUCLEOTIDE SEQUENCE [LARGE SCALE GENOMIC DNA]</scope>
</reference>
<gene>
    <name evidence="2" type="ORF">Fot_16752</name>
</gene>
<comment type="caution">
    <text evidence="2">The sequence shown here is derived from an EMBL/GenBank/DDBJ whole genome shotgun (WGS) entry which is preliminary data.</text>
</comment>
<feature type="region of interest" description="Disordered" evidence="1">
    <location>
        <begin position="254"/>
        <end position="275"/>
    </location>
</feature>
<evidence type="ECO:0000313" key="3">
    <source>
        <dbReference type="Proteomes" id="UP001604277"/>
    </source>
</evidence>
<dbReference type="Proteomes" id="UP001604277">
    <property type="component" value="Unassembled WGS sequence"/>
</dbReference>
<dbReference type="PANTHER" id="PTHR35095">
    <property type="entry name" value="OS05G0143300 PROTEIN"/>
    <property type="match status" value="1"/>
</dbReference>
<evidence type="ECO:0000256" key="1">
    <source>
        <dbReference type="SAM" id="MobiDB-lite"/>
    </source>
</evidence>
<keyword evidence="3" id="KW-1185">Reference proteome</keyword>
<protein>
    <submittedName>
        <fullName evidence="2">Uncharacterized protein</fullName>
    </submittedName>
</protein>
<evidence type="ECO:0000313" key="2">
    <source>
        <dbReference type="EMBL" id="KAL2535361.1"/>
    </source>
</evidence>